<accession>A0A9X3RY57</accession>
<protein>
    <submittedName>
        <fullName evidence="2">DUF6493 family protein</fullName>
    </submittedName>
</protein>
<evidence type="ECO:0000313" key="3">
    <source>
        <dbReference type="Proteomes" id="UP001149140"/>
    </source>
</evidence>
<name>A0A9X3RY57_9ACTN</name>
<dbReference type="InterPro" id="IPR045472">
    <property type="entry name" value="DUF6493"/>
</dbReference>
<dbReference type="Proteomes" id="UP001149140">
    <property type="component" value="Unassembled WGS sequence"/>
</dbReference>
<proteinExistence type="predicted"/>
<sequence length="844" mass="90800">MTALPTNLSELITGLHGLPEPERRKHAPGLLRSVRAITTDSSSDAHVRWGEIALLQVALAGTATFTEIRRLGRWWAVQIDPELGAAVLLDRRPAWLADYVAWLLGADETNPPWTLVRALVQAGAIERPPAPLYLNALVTHGRDIGARRAVQRDPALLEHEFWALLTADTGQESLRAADVSNEWTKGAGFNAVIAECAADGRMPRERVLDALLDGLANDMIAYRATWHTKLWKDLAPTRAERIARVDRLRVLLGAAVEPIVGFAVEELARSGVAVPAADLTPALAASTKKTVRTALKLLDEAPAQAAIALGHPDAAIQGEVLDRLERWTLDAAGRDALLLQLDVMAATVRPRAEALLGLALPTTLETVEVDLDDIPQPIQEALNFGGAVPLAPVPGEPVLGEPLDAATLDELAESLGTKWTRDERLVDLILRECGSRAPFEGPLAALVERLPWFVEHQHCEWPIHVAGAWLTGTVADLSDRPETWHRRLFAASRRAARGEAGRLLALPTHVGGWIEPAVLVTRLREAADADEEELATALLRIAPDGRAPALDAAADVEGRPGALLRCALGGEPIEDAGPAAAAARAVAGVAPVTVELTLDLDGVRPIDRFVLTHDGPTGDGPLADLLAVTEPSERERWHQTPDQFVYPGRRDLGAAGVINRLGWNLDTEYTMLSGAHELFPPLLLPTEPIAPMTARCLLLALGSSVADEHLLAADVLIAAIEDGRVDATTLAHGRADLPAIKPNRLAPRLQAIAEAGPLQRAVVRDLLDLTIEAAPARSGPLLVLFDELCAQTATGPRASREHLGTLKHKAAKALAKRAGDPPKHERQLALAARVRRARRWMERT</sequence>
<comment type="caution">
    <text evidence="2">The sequence shown here is derived from an EMBL/GenBank/DDBJ whole genome shotgun (WGS) entry which is preliminary data.</text>
</comment>
<keyword evidence="3" id="KW-1185">Reference proteome</keyword>
<dbReference type="EMBL" id="JAPDOD010000001">
    <property type="protein sequence ID" value="MDA0158804.1"/>
    <property type="molecule type" value="Genomic_DNA"/>
</dbReference>
<gene>
    <name evidence="2" type="ORF">OM076_00890</name>
</gene>
<dbReference type="Pfam" id="PF20103">
    <property type="entry name" value="DUF6493"/>
    <property type="match status" value="1"/>
</dbReference>
<feature type="domain" description="DUF6493" evidence="1">
    <location>
        <begin position="64"/>
        <end position="267"/>
    </location>
</feature>
<evidence type="ECO:0000259" key="1">
    <source>
        <dbReference type="Pfam" id="PF20103"/>
    </source>
</evidence>
<organism evidence="2 3">
    <name type="scientific">Solirubrobacter ginsenosidimutans</name>
    <dbReference type="NCBI Taxonomy" id="490573"/>
    <lineage>
        <taxon>Bacteria</taxon>
        <taxon>Bacillati</taxon>
        <taxon>Actinomycetota</taxon>
        <taxon>Thermoleophilia</taxon>
        <taxon>Solirubrobacterales</taxon>
        <taxon>Solirubrobacteraceae</taxon>
        <taxon>Solirubrobacter</taxon>
    </lineage>
</organism>
<dbReference type="AlphaFoldDB" id="A0A9X3RY57"/>
<reference evidence="2" key="1">
    <citation type="submission" date="2022-10" db="EMBL/GenBank/DDBJ databases">
        <title>The WGS of Solirubrobacter ginsenosidimutans DSM 21036.</title>
        <authorList>
            <person name="Jiang Z."/>
        </authorList>
    </citation>
    <scope>NUCLEOTIDE SEQUENCE</scope>
    <source>
        <strain evidence="2">DSM 21036</strain>
    </source>
</reference>
<evidence type="ECO:0000313" key="2">
    <source>
        <dbReference type="EMBL" id="MDA0158804.1"/>
    </source>
</evidence>
<dbReference type="RefSeq" id="WP_270037401.1">
    <property type="nucleotide sequence ID" value="NZ_JAPDOD010000001.1"/>
</dbReference>